<feature type="transmembrane region" description="Helical" evidence="2">
    <location>
        <begin position="83"/>
        <end position="104"/>
    </location>
</feature>
<name>A0A016SZ25_9BILA</name>
<keyword evidence="2" id="KW-0812">Transmembrane</keyword>
<sequence length="335" mass="37664">MTCAQMWSRNMTLSNDPSPLFCPPLYDPLLIIYQHTLDPGHSQTAFMRSPYKKEFYQDFLYDWMEALQQLEEHSDGFASTRLFWYWIGFGTCIILSVISIAIMWKSYRVVDPRYPSMGPRSLSLQEFFFTLHPIHRKKHEKVTDETIKAKEDEKRSKKSETTQVSKTCEVVLPQDKSSEQTSAIIAVTTKITQTPARSAPAPTTLQTPAVLSKENLKKSAEKAEAPKASRERMLSQEKLDEHKLPTSLPLARTMSSESSPGSKEGVVAARSNEKLLPSRHASAEKLKKPATKPLEPLTGVVGKKSAVRTAPPRLSYERIAKGSAEKTPLLPRKSS</sequence>
<feature type="compositionally biased region" description="Basic and acidic residues" evidence="1">
    <location>
        <begin position="315"/>
        <end position="324"/>
    </location>
</feature>
<dbReference type="EMBL" id="JARK01001492">
    <property type="protein sequence ID" value="EYB95702.1"/>
    <property type="molecule type" value="Genomic_DNA"/>
</dbReference>
<dbReference type="Proteomes" id="UP000024635">
    <property type="component" value="Unassembled WGS sequence"/>
</dbReference>
<keyword evidence="2" id="KW-0472">Membrane</keyword>
<feature type="region of interest" description="Disordered" evidence="1">
    <location>
        <begin position="140"/>
        <end position="164"/>
    </location>
</feature>
<protein>
    <submittedName>
        <fullName evidence="3">Uncharacterized protein</fullName>
    </submittedName>
</protein>
<feature type="compositionally biased region" description="Basic and acidic residues" evidence="1">
    <location>
        <begin position="141"/>
        <end position="160"/>
    </location>
</feature>
<organism evidence="3 4">
    <name type="scientific">Ancylostoma ceylanicum</name>
    <dbReference type="NCBI Taxonomy" id="53326"/>
    <lineage>
        <taxon>Eukaryota</taxon>
        <taxon>Metazoa</taxon>
        <taxon>Ecdysozoa</taxon>
        <taxon>Nematoda</taxon>
        <taxon>Chromadorea</taxon>
        <taxon>Rhabditida</taxon>
        <taxon>Rhabditina</taxon>
        <taxon>Rhabditomorpha</taxon>
        <taxon>Strongyloidea</taxon>
        <taxon>Ancylostomatidae</taxon>
        <taxon>Ancylostomatinae</taxon>
        <taxon>Ancylostoma</taxon>
    </lineage>
</organism>
<feature type="compositionally biased region" description="Basic and acidic residues" evidence="1">
    <location>
        <begin position="214"/>
        <end position="244"/>
    </location>
</feature>
<evidence type="ECO:0000313" key="3">
    <source>
        <dbReference type="EMBL" id="EYB95702.1"/>
    </source>
</evidence>
<feature type="compositionally biased region" description="Polar residues" evidence="1">
    <location>
        <begin position="193"/>
        <end position="209"/>
    </location>
</feature>
<feature type="region of interest" description="Disordered" evidence="1">
    <location>
        <begin position="193"/>
        <end position="335"/>
    </location>
</feature>
<gene>
    <name evidence="3" type="primary">Acey_s0156.g3098</name>
    <name evidence="3" type="ORF">Y032_0156g3098</name>
</gene>
<keyword evidence="2" id="KW-1133">Transmembrane helix</keyword>
<evidence type="ECO:0000256" key="2">
    <source>
        <dbReference type="SAM" id="Phobius"/>
    </source>
</evidence>
<accession>A0A016SZ25</accession>
<keyword evidence="4" id="KW-1185">Reference proteome</keyword>
<dbReference type="AlphaFoldDB" id="A0A016SZ25"/>
<comment type="caution">
    <text evidence="3">The sequence shown here is derived from an EMBL/GenBank/DDBJ whole genome shotgun (WGS) entry which is preliminary data.</text>
</comment>
<proteinExistence type="predicted"/>
<evidence type="ECO:0000313" key="4">
    <source>
        <dbReference type="Proteomes" id="UP000024635"/>
    </source>
</evidence>
<evidence type="ECO:0000256" key="1">
    <source>
        <dbReference type="SAM" id="MobiDB-lite"/>
    </source>
</evidence>
<reference evidence="4" key="1">
    <citation type="journal article" date="2015" name="Nat. Genet.">
        <title>The genome and transcriptome of the zoonotic hookworm Ancylostoma ceylanicum identify infection-specific gene families.</title>
        <authorList>
            <person name="Schwarz E.M."/>
            <person name="Hu Y."/>
            <person name="Antoshechkin I."/>
            <person name="Miller M.M."/>
            <person name="Sternberg P.W."/>
            <person name="Aroian R.V."/>
        </authorList>
    </citation>
    <scope>NUCLEOTIDE SEQUENCE</scope>
    <source>
        <strain evidence="4">HY135</strain>
    </source>
</reference>